<keyword evidence="4" id="KW-0378">Hydrolase</keyword>
<reference evidence="9" key="1">
    <citation type="journal article" date="2019" name="Int. J. Syst. Evol. Microbiol.">
        <title>The Global Catalogue of Microorganisms (GCM) 10K type strain sequencing project: providing services to taxonomists for standard genome sequencing and annotation.</title>
        <authorList>
            <consortium name="The Broad Institute Genomics Platform"/>
            <consortium name="The Broad Institute Genome Sequencing Center for Infectious Disease"/>
            <person name="Wu L."/>
            <person name="Ma J."/>
        </authorList>
    </citation>
    <scope>NUCLEOTIDE SEQUENCE [LARGE SCALE GENOMIC DNA]</scope>
    <source>
        <strain evidence="9">JCM 17068</strain>
    </source>
</reference>
<gene>
    <name evidence="8" type="ORF">GCM10022388_18910</name>
</gene>
<dbReference type="CDD" id="cd03426">
    <property type="entry name" value="NUDIX_CoAse_Nudt7"/>
    <property type="match status" value="1"/>
</dbReference>
<dbReference type="Proteomes" id="UP001500426">
    <property type="component" value="Unassembled WGS sequence"/>
</dbReference>
<dbReference type="SUPFAM" id="SSF55811">
    <property type="entry name" value="Nudix"/>
    <property type="match status" value="1"/>
</dbReference>
<evidence type="ECO:0000313" key="9">
    <source>
        <dbReference type="Proteomes" id="UP001500426"/>
    </source>
</evidence>
<dbReference type="Gene3D" id="3.90.79.10">
    <property type="entry name" value="Nucleoside Triphosphate Pyrophosphohydrolase"/>
    <property type="match status" value="1"/>
</dbReference>
<proteinExistence type="predicted"/>
<dbReference type="InterPro" id="IPR000086">
    <property type="entry name" value="NUDIX_hydrolase_dom"/>
</dbReference>
<protein>
    <submittedName>
        <fullName evidence="8">CoA pyrophosphatase</fullName>
    </submittedName>
</protein>
<comment type="caution">
    <text evidence="8">The sequence shown here is derived from an EMBL/GenBank/DDBJ whole genome shotgun (WGS) entry which is preliminary data.</text>
</comment>
<evidence type="ECO:0000259" key="7">
    <source>
        <dbReference type="PROSITE" id="PS51462"/>
    </source>
</evidence>
<evidence type="ECO:0000256" key="5">
    <source>
        <dbReference type="ARBA" id="ARBA00022842"/>
    </source>
</evidence>
<keyword evidence="3" id="KW-0479">Metal-binding</keyword>
<comment type="cofactor">
    <cofactor evidence="1">
        <name>Mn(2+)</name>
        <dbReference type="ChEBI" id="CHEBI:29035"/>
    </cofactor>
</comment>
<keyword evidence="9" id="KW-1185">Reference proteome</keyword>
<evidence type="ECO:0000313" key="8">
    <source>
        <dbReference type="EMBL" id="GAA4052805.1"/>
    </source>
</evidence>
<dbReference type="PANTHER" id="PTHR12992">
    <property type="entry name" value="NUDIX HYDROLASE"/>
    <property type="match status" value="1"/>
</dbReference>
<evidence type="ECO:0000256" key="3">
    <source>
        <dbReference type="ARBA" id="ARBA00022723"/>
    </source>
</evidence>
<evidence type="ECO:0000256" key="1">
    <source>
        <dbReference type="ARBA" id="ARBA00001936"/>
    </source>
</evidence>
<evidence type="ECO:0000256" key="6">
    <source>
        <dbReference type="ARBA" id="ARBA00023211"/>
    </source>
</evidence>
<dbReference type="RefSeq" id="WP_345093970.1">
    <property type="nucleotide sequence ID" value="NZ_BAABCS010000017.1"/>
</dbReference>
<dbReference type="PANTHER" id="PTHR12992:SF11">
    <property type="entry name" value="MITOCHONDRIAL COENZYME A DIPHOSPHATASE NUDT8"/>
    <property type="match status" value="1"/>
</dbReference>
<keyword evidence="5" id="KW-0460">Magnesium</keyword>
<dbReference type="Pfam" id="PF00293">
    <property type="entry name" value="NUDIX"/>
    <property type="match status" value="1"/>
</dbReference>
<evidence type="ECO:0000256" key="2">
    <source>
        <dbReference type="ARBA" id="ARBA00001946"/>
    </source>
</evidence>
<evidence type="ECO:0000256" key="4">
    <source>
        <dbReference type="ARBA" id="ARBA00022801"/>
    </source>
</evidence>
<dbReference type="InterPro" id="IPR015797">
    <property type="entry name" value="NUDIX_hydrolase-like_dom_sf"/>
</dbReference>
<dbReference type="EMBL" id="BAABCS010000017">
    <property type="protein sequence ID" value="GAA4052805.1"/>
    <property type="molecule type" value="Genomic_DNA"/>
</dbReference>
<dbReference type="PROSITE" id="PS51462">
    <property type="entry name" value="NUDIX"/>
    <property type="match status" value="1"/>
</dbReference>
<sequence length="212" mass="23816">MNFNLFFNSISNVVNVELPSTTSHIKMAPSERVKMMEGNSYDVSTVRKAAVMMLFYPKNEVAHLLLIVRNSYPGVHSSQIAFPGGKVEDIDFGLKQTALRETHEEIGIHPNDIHVIRDFTSIYIPPSNFLVYPFLGVSQIELTFTLQEEEVAGIIELPLSVLLDDSIINIKTLETSYSKSIEVPVFQIEEHTVWGATAMMLSELKDALKMVL</sequence>
<organism evidence="8 9">
    <name type="scientific">Flavobacterium chungnamense</name>
    <dbReference type="NCBI Taxonomy" id="706182"/>
    <lineage>
        <taxon>Bacteria</taxon>
        <taxon>Pseudomonadati</taxon>
        <taxon>Bacteroidota</taxon>
        <taxon>Flavobacteriia</taxon>
        <taxon>Flavobacteriales</taxon>
        <taxon>Flavobacteriaceae</taxon>
        <taxon>Flavobacterium</taxon>
    </lineage>
</organism>
<accession>A0ABP7UU22</accession>
<feature type="domain" description="Nudix hydrolase" evidence="7">
    <location>
        <begin position="45"/>
        <end position="180"/>
    </location>
</feature>
<dbReference type="InterPro" id="IPR045121">
    <property type="entry name" value="CoAse"/>
</dbReference>
<comment type="cofactor">
    <cofactor evidence="2">
        <name>Mg(2+)</name>
        <dbReference type="ChEBI" id="CHEBI:18420"/>
    </cofactor>
</comment>
<keyword evidence="6" id="KW-0464">Manganese</keyword>
<name>A0ABP7UU22_9FLAO</name>